<organism evidence="1 2">
    <name type="scientific">Dactylosporangium aurantiacum</name>
    <dbReference type="NCBI Taxonomy" id="35754"/>
    <lineage>
        <taxon>Bacteria</taxon>
        <taxon>Bacillati</taxon>
        <taxon>Actinomycetota</taxon>
        <taxon>Actinomycetes</taxon>
        <taxon>Micromonosporales</taxon>
        <taxon>Micromonosporaceae</taxon>
        <taxon>Dactylosporangium</taxon>
    </lineage>
</organism>
<dbReference type="Proteomes" id="UP001058003">
    <property type="component" value="Chromosome"/>
</dbReference>
<name>A0A9Q9IJI0_9ACTN</name>
<evidence type="ECO:0000313" key="1">
    <source>
        <dbReference type="EMBL" id="UWZ54529.1"/>
    </source>
</evidence>
<sequence>MSTAPTTLNGRIIGQAERSTRAVLDRLLARTGTPFEQWVALNLTGTESLTRDTLVAKMAAGLRTDPRAVASVVDEAVQAGLLAGDIALTAQGRRRFEEISAGIQALTARLYGGLTDEELTTAGRVLLLLTDRANAELAAA</sequence>
<reference evidence="1" key="1">
    <citation type="submission" date="2021-04" db="EMBL/GenBank/DDBJ databases">
        <title>Dactylosporangium aurantiacum NRRL B-8018 full assembly.</title>
        <authorList>
            <person name="Hartkoorn R.C."/>
            <person name="Beaudoing E."/>
            <person name="Hot D."/>
        </authorList>
    </citation>
    <scope>NUCLEOTIDE SEQUENCE</scope>
    <source>
        <strain evidence="1">NRRL B-8018</strain>
    </source>
</reference>
<dbReference type="Gene3D" id="1.10.10.10">
    <property type="entry name" value="Winged helix-like DNA-binding domain superfamily/Winged helix DNA-binding domain"/>
    <property type="match status" value="1"/>
</dbReference>
<evidence type="ECO:0000313" key="2">
    <source>
        <dbReference type="Proteomes" id="UP001058003"/>
    </source>
</evidence>
<dbReference type="EMBL" id="CP073767">
    <property type="protein sequence ID" value="UWZ54529.1"/>
    <property type="molecule type" value="Genomic_DNA"/>
</dbReference>
<dbReference type="SUPFAM" id="SSF46785">
    <property type="entry name" value="Winged helix' DNA-binding domain"/>
    <property type="match status" value="1"/>
</dbReference>
<proteinExistence type="predicted"/>
<dbReference type="InterPro" id="IPR036390">
    <property type="entry name" value="WH_DNA-bd_sf"/>
</dbReference>
<dbReference type="KEGG" id="daur:Daura_50270"/>
<gene>
    <name evidence="1" type="ORF">Daura_50270</name>
</gene>
<dbReference type="AlphaFoldDB" id="A0A9Q9IJI0"/>
<accession>A0A9Q9IJI0</accession>
<dbReference type="RefSeq" id="WP_033360533.1">
    <property type="nucleotide sequence ID" value="NZ_CP073767.1"/>
</dbReference>
<dbReference type="OrthoDB" id="4550567at2"/>
<keyword evidence="2" id="KW-1185">Reference proteome</keyword>
<dbReference type="InterPro" id="IPR036388">
    <property type="entry name" value="WH-like_DNA-bd_sf"/>
</dbReference>
<protein>
    <submittedName>
        <fullName evidence="1">Uncharacterized protein</fullName>
    </submittedName>
</protein>